<dbReference type="Proteomes" id="UP000032352">
    <property type="component" value="Chromosome"/>
</dbReference>
<reference evidence="1 2" key="2">
    <citation type="journal article" date="2022" name="Mar. Drugs">
        <title>Bioassay-Guided Fractionation Leads to the Detection of Cholic Acid Generated by the Rare Thalassomonas sp.</title>
        <authorList>
            <person name="Pheiffer F."/>
            <person name="Schneider Y.K."/>
            <person name="Hansen E.H."/>
            <person name="Andersen J.H."/>
            <person name="Isaksson J."/>
            <person name="Busche T."/>
            <person name="R C."/>
            <person name="Kalinowski J."/>
            <person name="Zyl L.V."/>
            <person name="Trindade M."/>
        </authorList>
    </citation>
    <scope>NUCLEOTIDE SEQUENCE [LARGE SCALE GENOMIC DNA]</scope>
    <source>
        <strain evidence="1 2">XOM25</strain>
    </source>
</reference>
<dbReference type="InterPro" id="IPR009752">
    <property type="entry name" value="Phage_Mu_GpJ"/>
</dbReference>
<reference evidence="1 2" key="1">
    <citation type="journal article" date="2015" name="Genome Announc.">
        <title>Draft Genome Sequences of Marine Isolates of Thalassomonas viridans and Thalassomonas actiniarum.</title>
        <authorList>
            <person name="Olonade I."/>
            <person name="van Zyl L.J."/>
            <person name="Trindade M."/>
        </authorList>
    </citation>
    <scope>NUCLEOTIDE SEQUENCE [LARGE SCALE GENOMIC DNA]</scope>
    <source>
        <strain evidence="1 2">XOM25</strain>
    </source>
</reference>
<sequence length="140" mass="15265">MSYCSKQDMIDRFGQDEMISLTDRNGMSMIDDDVLNQAIADATATINGYLGGRCPLPFTQVPETIKPLCCNITRYNLYDEQTTEQVTKRYDDAIKYLLGVSEGKISLGITAAGTDVKSTDLPAIESAGSVFSRGKSTGFI</sequence>
<name>A0AAF0CCD8_9GAMM</name>
<keyword evidence="2" id="KW-1185">Reference proteome</keyword>
<evidence type="ECO:0000313" key="1">
    <source>
        <dbReference type="EMBL" id="WDE07289.1"/>
    </source>
</evidence>
<organism evidence="1 2">
    <name type="scientific">Thalassomonas viridans</name>
    <dbReference type="NCBI Taxonomy" id="137584"/>
    <lineage>
        <taxon>Bacteria</taxon>
        <taxon>Pseudomonadati</taxon>
        <taxon>Pseudomonadota</taxon>
        <taxon>Gammaproteobacteria</taxon>
        <taxon>Alteromonadales</taxon>
        <taxon>Colwelliaceae</taxon>
        <taxon>Thalassomonas</taxon>
    </lineage>
</organism>
<dbReference type="RefSeq" id="WP_044840718.1">
    <property type="nucleotide sequence ID" value="NZ_CP059733.1"/>
</dbReference>
<dbReference type="Pfam" id="PF07030">
    <property type="entry name" value="Phage_Mu_Gp36"/>
    <property type="match status" value="1"/>
</dbReference>
<dbReference type="AlphaFoldDB" id="A0AAF0CCD8"/>
<accession>A0AAF0CCD8</accession>
<dbReference type="EMBL" id="CP059733">
    <property type="protein sequence ID" value="WDE07289.1"/>
    <property type="molecule type" value="Genomic_DNA"/>
</dbReference>
<gene>
    <name evidence="1" type="ORF">SG34_010570</name>
</gene>
<evidence type="ECO:0000313" key="2">
    <source>
        <dbReference type="Proteomes" id="UP000032352"/>
    </source>
</evidence>
<protein>
    <submittedName>
        <fullName evidence="1">DUF1320 domain-containing protein</fullName>
    </submittedName>
</protein>
<dbReference type="KEGG" id="tvd:SG34_010570"/>
<proteinExistence type="predicted"/>